<feature type="transmembrane region" description="Helical" evidence="8">
    <location>
        <begin position="328"/>
        <end position="348"/>
    </location>
</feature>
<keyword evidence="6 8" id="KW-1133">Transmembrane helix</keyword>
<dbReference type="PANTHER" id="PTHR46494">
    <property type="entry name" value="CORA FAMILY METAL ION TRANSPORTER (EUROFUNG)"/>
    <property type="match status" value="1"/>
</dbReference>
<accession>A0ABS0Y9H4</accession>
<dbReference type="Gene3D" id="1.20.58.340">
    <property type="entry name" value="Magnesium transport protein CorA, transmembrane region"/>
    <property type="match status" value="2"/>
</dbReference>
<keyword evidence="7 8" id="KW-0472">Membrane</keyword>
<dbReference type="NCBIfam" id="TIGR00383">
    <property type="entry name" value="corA"/>
    <property type="match status" value="1"/>
</dbReference>
<keyword evidence="10" id="KW-1185">Reference proteome</keyword>
<sequence length="354" mass="40077">MTSIKKRSKKAGLAPGTLIHMGRDKAGATRVDLVQYDETHLEKHPVSSLGECLIKKGGPGVTWVNVEGLSDLEVLRHFGSCYGIHPLVLEDILATDQRPKAADYGEYLYVVLKMIGLDEGTGEIKSEQVSLVLGQNYLISFQEGLEGDVFEQVRARLANEKSRLRAMGADLLMHALLDVIVDHYFLVLEQLADRIEDIEDELIDNPTTATVQAIYRLKRQLLFLHKVFWPLREVVSSLQRRDSLLIRDTTVIYLRDLYDHTVQVLDTLETLREMLSGMLDIYLSSVSNRLNEVMKVLTIIATIFMPLSFIAGWYGMNFKGMPELDRPYGYPAVIVLCLSIAGGMLVYFKKKRWL</sequence>
<dbReference type="Proteomes" id="UP000614714">
    <property type="component" value="Unassembled WGS sequence"/>
</dbReference>
<name>A0ABS0Y9H4_9BACT</name>
<evidence type="ECO:0000313" key="10">
    <source>
        <dbReference type="Proteomes" id="UP000614714"/>
    </source>
</evidence>
<evidence type="ECO:0000256" key="5">
    <source>
        <dbReference type="ARBA" id="ARBA00022692"/>
    </source>
</evidence>
<dbReference type="RefSeq" id="WP_199387510.1">
    <property type="nucleotide sequence ID" value="NZ_JAEMHL010000001.1"/>
</dbReference>
<keyword evidence="5 8" id="KW-0812">Transmembrane</keyword>
<evidence type="ECO:0000256" key="1">
    <source>
        <dbReference type="ARBA" id="ARBA00004651"/>
    </source>
</evidence>
<dbReference type="SUPFAM" id="SSF144083">
    <property type="entry name" value="Magnesium transport protein CorA, transmembrane region"/>
    <property type="match status" value="1"/>
</dbReference>
<evidence type="ECO:0000256" key="8">
    <source>
        <dbReference type="RuleBase" id="RU362010"/>
    </source>
</evidence>
<dbReference type="Pfam" id="PF01544">
    <property type="entry name" value="CorA"/>
    <property type="match status" value="1"/>
</dbReference>
<gene>
    <name evidence="8 9" type="primary">corA</name>
    <name evidence="9" type="ORF">JFN91_01835</name>
</gene>
<dbReference type="PANTHER" id="PTHR46494:SF1">
    <property type="entry name" value="CORA FAMILY METAL ION TRANSPORTER (EUROFUNG)"/>
    <property type="match status" value="1"/>
</dbReference>
<keyword evidence="8" id="KW-0406">Ion transport</keyword>
<comment type="function">
    <text evidence="8">Mediates influx of magnesium ions.</text>
</comment>
<evidence type="ECO:0000256" key="4">
    <source>
        <dbReference type="ARBA" id="ARBA00022475"/>
    </source>
</evidence>
<dbReference type="EMBL" id="JAEMHL010000001">
    <property type="protein sequence ID" value="MBJ6748946.1"/>
    <property type="molecule type" value="Genomic_DNA"/>
</dbReference>
<dbReference type="InterPro" id="IPR045861">
    <property type="entry name" value="CorA_cytoplasmic_dom"/>
</dbReference>
<evidence type="ECO:0000256" key="3">
    <source>
        <dbReference type="ARBA" id="ARBA00022448"/>
    </source>
</evidence>
<keyword evidence="4 8" id="KW-1003">Cell membrane</keyword>
<dbReference type="InterPro" id="IPR002523">
    <property type="entry name" value="MgTranspt_CorA/ZnTranspt_ZntB"/>
</dbReference>
<dbReference type="SUPFAM" id="SSF143865">
    <property type="entry name" value="CorA soluble domain-like"/>
    <property type="match status" value="1"/>
</dbReference>
<feature type="transmembrane region" description="Helical" evidence="8">
    <location>
        <begin position="296"/>
        <end position="316"/>
    </location>
</feature>
<comment type="similarity">
    <text evidence="2 8">Belongs to the CorA metal ion transporter (MIT) (TC 1.A.35) family.</text>
</comment>
<comment type="subcellular location">
    <subcellularLocation>
        <location evidence="1">Cell membrane</location>
        <topology evidence="1">Multi-pass membrane protein</topology>
    </subcellularLocation>
    <subcellularLocation>
        <location evidence="8">Membrane</location>
        <topology evidence="8">Multi-pass membrane protein</topology>
    </subcellularLocation>
</comment>
<protein>
    <recommendedName>
        <fullName evidence="8">Magnesium transport protein CorA</fullName>
    </recommendedName>
</protein>
<reference evidence="9 10" key="1">
    <citation type="submission" date="2020-12" db="EMBL/GenBank/DDBJ databases">
        <title>Geomonas sp. Red421, isolated from paddy soil.</title>
        <authorList>
            <person name="Xu Z."/>
            <person name="Zhang Z."/>
            <person name="Masuda Y."/>
            <person name="Itoh H."/>
            <person name="Senoo K."/>
        </authorList>
    </citation>
    <scope>NUCLEOTIDE SEQUENCE [LARGE SCALE GENOMIC DNA]</scope>
    <source>
        <strain evidence="9 10">Red421</strain>
    </source>
</reference>
<evidence type="ECO:0000313" key="9">
    <source>
        <dbReference type="EMBL" id="MBJ6748946.1"/>
    </source>
</evidence>
<keyword evidence="3 8" id="KW-0813">Transport</keyword>
<proteinExistence type="inferred from homology"/>
<dbReference type="CDD" id="cd12828">
    <property type="entry name" value="TmCorA-like_1"/>
    <property type="match status" value="1"/>
</dbReference>
<comment type="caution">
    <text evidence="9">The sequence shown here is derived from an EMBL/GenBank/DDBJ whole genome shotgun (WGS) entry which is preliminary data.</text>
</comment>
<organism evidence="9 10">
    <name type="scientific">Geomonas anaerohicana</name>
    <dbReference type="NCBI Taxonomy" id="2798583"/>
    <lineage>
        <taxon>Bacteria</taxon>
        <taxon>Pseudomonadati</taxon>
        <taxon>Thermodesulfobacteriota</taxon>
        <taxon>Desulfuromonadia</taxon>
        <taxon>Geobacterales</taxon>
        <taxon>Geobacteraceae</taxon>
        <taxon>Geomonas</taxon>
    </lineage>
</organism>
<evidence type="ECO:0000256" key="7">
    <source>
        <dbReference type="ARBA" id="ARBA00023136"/>
    </source>
</evidence>
<evidence type="ECO:0000256" key="6">
    <source>
        <dbReference type="ARBA" id="ARBA00022989"/>
    </source>
</evidence>
<dbReference type="Gene3D" id="3.30.460.20">
    <property type="entry name" value="CorA soluble domain-like"/>
    <property type="match status" value="1"/>
</dbReference>
<dbReference type="InterPro" id="IPR045863">
    <property type="entry name" value="CorA_TM1_TM2"/>
</dbReference>
<evidence type="ECO:0000256" key="2">
    <source>
        <dbReference type="ARBA" id="ARBA00009765"/>
    </source>
</evidence>
<keyword evidence="8" id="KW-0460">Magnesium</keyword>
<dbReference type="InterPro" id="IPR004488">
    <property type="entry name" value="Mg/Co-transport_prot_CorA"/>
</dbReference>